<dbReference type="NCBIfam" id="TIGR03920">
    <property type="entry name" value="T7SS_EccD"/>
    <property type="match status" value="1"/>
</dbReference>
<sequence>MNQSGDRNSRRQQRREQRARQERQQQGQFPPQHGQPPQGPGRGQAPNQGRAPQQGQFQGQAPGQGPHGPGYGNQPYQQGPGPQQGGPQRAPQQGGPSQGGPQQGQPTGGPESGYQVRHHGASATTAFSRPPQQYAAPPAQGGPASRSAPETALSAPDVAHSAPEASNAPTVIGTRVASTIGDDPQAFLRVTVIHEDRKGDLLLPGNIPLAEILPSLVRKFTSLTPRGATRGFILLGVDGKPLKPGMSLFDQEVKDGTVLSLASRVTERDKKYDDIVEAVADAAESLNKPWTPANTATTAVAATVVLVLAALFLLISLRPEVGTTVPIMTGVLSVLLLGLSWVLQRMGRSWHAVTIAILSSVAAGATGLTVSLDPLTELPSVFGGLAMVLMAGLALPLLKQWREILAIPMIVGATIAIIGGLYIAFDVAIPNVAVTIAGLIGVAILAVPQLSLRISGLDREREKVDGKEAKKLYTRGHRLMLAFWVSVSILLLIVVLPAVQTGPYGIAVIGLDILLLVMASRRSYAKVDVGIQYSGALLAFVGASAAVMATYPDRWPWVVVALLLVMVATTAFGLVLGRTWTWTRRVADIVELLAIILIIPATVLALKLW</sequence>
<dbReference type="InterPro" id="IPR044049">
    <property type="entry name" value="EccD_transm"/>
</dbReference>
<dbReference type="Pfam" id="PF19053">
    <property type="entry name" value="EccD"/>
    <property type="match status" value="1"/>
</dbReference>
<dbReference type="OrthoDB" id="3267707at2"/>
<dbReference type="Pfam" id="PF08817">
    <property type="entry name" value="YukD"/>
    <property type="match status" value="1"/>
</dbReference>
<protein>
    <submittedName>
        <fullName evidence="10">Type VII secretion integral membrane protein EccD</fullName>
    </submittedName>
</protein>
<organism evidence="10 11">
    <name type="scientific">Flaviflexus ciconiae</name>
    <dbReference type="NCBI Taxonomy" id="2496867"/>
    <lineage>
        <taxon>Bacteria</taxon>
        <taxon>Bacillati</taxon>
        <taxon>Actinomycetota</taxon>
        <taxon>Actinomycetes</taxon>
        <taxon>Actinomycetales</taxon>
        <taxon>Actinomycetaceae</taxon>
        <taxon>Flaviflexus</taxon>
    </lineage>
</organism>
<name>A0A3S9PYL4_9ACTO</name>
<feature type="compositionally biased region" description="Low complexity" evidence="7">
    <location>
        <begin position="72"/>
        <end position="95"/>
    </location>
</feature>
<evidence type="ECO:0000313" key="10">
    <source>
        <dbReference type="EMBL" id="AZQ77424.1"/>
    </source>
</evidence>
<feature type="transmembrane region" description="Helical" evidence="8">
    <location>
        <begin position="531"/>
        <end position="551"/>
    </location>
</feature>
<evidence type="ECO:0000259" key="9">
    <source>
        <dbReference type="Pfam" id="PF19053"/>
    </source>
</evidence>
<evidence type="ECO:0000256" key="2">
    <source>
        <dbReference type="ARBA" id="ARBA00006162"/>
    </source>
</evidence>
<evidence type="ECO:0000256" key="4">
    <source>
        <dbReference type="ARBA" id="ARBA00022692"/>
    </source>
</evidence>
<dbReference type="EMBL" id="CP034593">
    <property type="protein sequence ID" value="AZQ77424.1"/>
    <property type="molecule type" value="Genomic_DNA"/>
</dbReference>
<keyword evidence="11" id="KW-1185">Reference proteome</keyword>
<feature type="transmembrane region" description="Helical" evidence="8">
    <location>
        <begin position="296"/>
        <end position="317"/>
    </location>
</feature>
<feature type="domain" description="EccD-like transmembrane" evidence="9">
    <location>
        <begin position="297"/>
        <end position="607"/>
    </location>
</feature>
<gene>
    <name evidence="10" type="primary">eccD</name>
    <name evidence="10" type="ORF">EJ997_08840</name>
</gene>
<dbReference type="InterPro" id="IPR006707">
    <property type="entry name" value="T7SS_EccD"/>
</dbReference>
<keyword evidence="5 8" id="KW-1133">Transmembrane helix</keyword>
<evidence type="ECO:0000256" key="5">
    <source>
        <dbReference type="ARBA" id="ARBA00022989"/>
    </source>
</evidence>
<dbReference type="AlphaFoldDB" id="A0A3S9PYL4"/>
<feature type="transmembrane region" description="Helical" evidence="8">
    <location>
        <begin position="350"/>
        <end position="372"/>
    </location>
</feature>
<feature type="transmembrane region" description="Helical" evidence="8">
    <location>
        <begin position="589"/>
        <end position="608"/>
    </location>
</feature>
<proteinExistence type="inferred from homology"/>
<feature type="compositionally biased region" description="Basic and acidic residues" evidence="7">
    <location>
        <begin position="14"/>
        <end position="23"/>
    </location>
</feature>
<keyword evidence="3" id="KW-1003">Cell membrane</keyword>
<feature type="transmembrane region" description="Helical" evidence="8">
    <location>
        <begin position="479"/>
        <end position="496"/>
    </location>
</feature>
<evidence type="ECO:0000256" key="1">
    <source>
        <dbReference type="ARBA" id="ARBA00004651"/>
    </source>
</evidence>
<reference evidence="10 11" key="1">
    <citation type="submission" date="2018-12" db="EMBL/GenBank/DDBJ databases">
        <title>Complete genome sequence of Flaviflexus sp. H23T48.</title>
        <authorList>
            <person name="Bae J.-W."/>
            <person name="Lee J.-Y."/>
        </authorList>
    </citation>
    <scope>NUCLEOTIDE SEQUENCE [LARGE SCALE GENOMIC DNA]</scope>
    <source>
        <strain evidence="10 11">H23T48</strain>
    </source>
</reference>
<evidence type="ECO:0000256" key="8">
    <source>
        <dbReference type="SAM" id="Phobius"/>
    </source>
</evidence>
<comment type="similarity">
    <text evidence="2">Belongs to the EccD/Snm4 family.</text>
</comment>
<feature type="compositionally biased region" description="Gly residues" evidence="7">
    <location>
        <begin position="96"/>
        <end position="111"/>
    </location>
</feature>
<dbReference type="InterPro" id="IPR024962">
    <property type="entry name" value="YukD-like"/>
</dbReference>
<feature type="transmembrane region" description="Helical" evidence="8">
    <location>
        <begin position="378"/>
        <end position="398"/>
    </location>
</feature>
<evidence type="ECO:0000256" key="6">
    <source>
        <dbReference type="ARBA" id="ARBA00023136"/>
    </source>
</evidence>
<dbReference type="Proteomes" id="UP000280344">
    <property type="component" value="Chromosome"/>
</dbReference>
<evidence type="ECO:0000256" key="3">
    <source>
        <dbReference type="ARBA" id="ARBA00022475"/>
    </source>
</evidence>
<dbReference type="RefSeq" id="WP_126704227.1">
    <property type="nucleotide sequence ID" value="NZ_CP034593.1"/>
</dbReference>
<feature type="transmembrane region" description="Helical" evidence="8">
    <location>
        <begin position="502"/>
        <end position="519"/>
    </location>
</feature>
<accession>A0A3S9PYL4</accession>
<keyword evidence="6 8" id="KW-0472">Membrane</keyword>
<dbReference type="Gene3D" id="3.10.20.90">
    <property type="entry name" value="Phosphatidylinositol 3-kinase Catalytic Subunit, Chain A, domain 1"/>
    <property type="match status" value="1"/>
</dbReference>
<feature type="compositionally biased region" description="Low complexity" evidence="7">
    <location>
        <begin position="128"/>
        <end position="149"/>
    </location>
</feature>
<feature type="region of interest" description="Disordered" evidence="7">
    <location>
        <begin position="1"/>
        <end position="169"/>
    </location>
</feature>
<evidence type="ECO:0000256" key="7">
    <source>
        <dbReference type="SAM" id="MobiDB-lite"/>
    </source>
</evidence>
<dbReference type="GO" id="GO:0005886">
    <property type="term" value="C:plasma membrane"/>
    <property type="evidence" value="ECO:0007669"/>
    <property type="project" value="UniProtKB-SubCell"/>
</dbReference>
<feature type="transmembrane region" description="Helical" evidence="8">
    <location>
        <begin position="431"/>
        <end position="452"/>
    </location>
</feature>
<feature type="compositionally biased region" description="Low complexity" evidence="7">
    <location>
        <begin position="43"/>
        <end position="64"/>
    </location>
</feature>
<evidence type="ECO:0000313" key="11">
    <source>
        <dbReference type="Proteomes" id="UP000280344"/>
    </source>
</evidence>
<feature type="transmembrane region" description="Helical" evidence="8">
    <location>
        <begin position="405"/>
        <end position="425"/>
    </location>
</feature>
<keyword evidence="4 8" id="KW-0812">Transmembrane</keyword>
<feature type="transmembrane region" description="Helical" evidence="8">
    <location>
        <begin position="323"/>
        <end position="343"/>
    </location>
</feature>
<dbReference type="KEGG" id="flh:EJ997_08840"/>
<comment type="subcellular location">
    <subcellularLocation>
        <location evidence="1">Cell membrane</location>
        <topology evidence="1">Multi-pass membrane protein</topology>
    </subcellularLocation>
</comment>
<feature type="transmembrane region" description="Helical" evidence="8">
    <location>
        <begin position="557"/>
        <end position="577"/>
    </location>
</feature>